<feature type="transmembrane region" description="Helical" evidence="9">
    <location>
        <begin position="21"/>
        <end position="40"/>
    </location>
</feature>
<evidence type="ECO:0000256" key="8">
    <source>
        <dbReference type="ARBA" id="ARBA00038436"/>
    </source>
</evidence>
<evidence type="ECO:0000256" key="4">
    <source>
        <dbReference type="ARBA" id="ARBA00022519"/>
    </source>
</evidence>
<evidence type="ECO:0000256" key="1">
    <source>
        <dbReference type="ARBA" id="ARBA00004429"/>
    </source>
</evidence>
<keyword evidence="6 9" id="KW-1133">Transmembrane helix</keyword>
<keyword evidence="12" id="KW-1185">Reference proteome</keyword>
<keyword evidence="7 9" id="KW-0472">Membrane</keyword>
<evidence type="ECO:0000256" key="2">
    <source>
        <dbReference type="ARBA" id="ARBA00022448"/>
    </source>
</evidence>
<organism evidence="11 12">
    <name type="scientific">Acidiphilium iwatense</name>
    <dbReference type="NCBI Taxonomy" id="768198"/>
    <lineage>
        <taxon>Bacteria</taxon>
        <taxon>Pseudomonadati</taxon>
        <taxon>Pseudomonadota</taxon>
        <taxon>Alphaproteobacteria</taxon>
        <taxon>Acetobacterales</taxon>
        <taxon>Acidocellaceae</taxon>
        <taxon>Acidiphilium</taxon>
    </lineage>
</organism>
<comment type="caution">
    <text evidence="11">The sequence shown here is derived from an EMBL/GenBank/DDBJ whole genome shotgun (WGS) entry which is preliminary data.</text>
</comment>
<protein>
    <recommendedName>
        <fullName evidence="9">TRAP transporter small permease protein</fullName>
    </recommendedName>
</protein>
<evidence type="ECO:0000256" key="5">
    <source>
        <dbReference type="ARBA" id="ARBA00022692"/>
    </source>
</evidence>
<evidence type="ECO:0000313" key="11">
    <source>
        <dbReference type="EMBL" id="MCF3948320.1"/>
    </source>
</evidence>
<accession>A0ABS9E1N5</accession>
<keyword evidence="3" id="KW-1003">Cell membrane</keyword>
<evidence type="ECO:0000256" key="3">
    <source>
        <dbReference type="ARBA" id="ARBA00022475"/>
    </source>
</evidence>
<comment type="function">
    <text evidence="9">Part of the tripartite ATP-independent periplasmic (TRAP) transport system.</text>
</comment>
<dbReference type="Proteomes" id="UP001521209">
    <property type="component" value="Unassembled WGS sequence"/>
</dbReference>
<dbReference type="PANTHER" id="PTHR35011">
    <property type="entry name" value="2,3-DIKETO-L-GULONATE TRAP TRANSPORTER SMALL PERMEASE PROTEIN YIAM"/>
    <property type="match status" value="1"/>
</dbReference>
<feature type="domain" description="Tripartite ATP-independent periplasmic transporters DctQ component" evidence="10">
    <location>
        <begin position="37"/>
        <end position="160"/>
    </location>
</feature>
<keyword evidence="2 9" id="KW-0813">Transport</keyword>
<comment type="subunit">
    <text evidence="9">The complex comprises the extracytoplasmic solute receptor protein and the two transmembrane proteins.</text>
</comment>
<keyword evidence="4 9" id="KW-0997">Cell inner membrane</keyword>
<evidence type="ECO:0000256" key="6">
    <source>
        <dbReference type="ARBA" id="ARBA00022989"/>
    </source>
</evidence>
<comment type="similarity">
    <text evidence="8 9">Belongs to the TRAP transporter small permease family.</text>
</comment>
<dbReference type="InterPro" id="IPR055348">
    <property type="entry name" value="DctQ"/>
</dbReference>
<dbReference type="PANTHER" id="PTHR35011:SF10">
    <property type="entry name" value="TRAP TRANSPORTER SMALL PERMEASE PROTEIN"/>
    <property type="match status" value="1"/>
</dbReference>
<keyword evidence="5 9" id="KW-0812">Transmembrane</keyword>
<reference evidence="11 12" key="1">
    <citation type="submission" date="2022-01" db="EMBL/GenBank/DDBJ databases">
        <authorList>
            <person name="Won M."/>
            <person name="Kim S.-J."/>
            <person name="Kwon S.-W."/>
        </authorList>
    </citation>
    <scope>NUCLEOTIDE SEQUENCE [LARGE SCALE GENOMIC DNA]</scope>
    <source>
        <strain evidence="11 12">KCTC 23505</strain>
    </source>
</reference>
<feature type="transmembrane region" description="Helical" evidence="9">
    <location>
        <begin position="52"/>
        <end position="74"/>
    </location>
</feature>
<evidence type="ECO:0000259" key="10">
    <source>
        <dbReference type="Pfam" id="PF04290"/>
    </source>
</evidence>
<dbReference type="Pfam" id="PF04290">
    <property type="entry name" value="DctQ"/>
    <property type="match status" value="1"/>
</dbReference>
<dbReference type="InterPro" id="IPR007387">
    <property type="entry name" value="TRAP_DctQ"/>
</dbReference>
<evidence type="ECO:0000256" key="7">
    <source>
        <dbReference type="ARBA" id="ARBA00023136"/>
    </source>
</evidence>
<feature type="transmembrane region" description="Helical" evidence="9">
    <location>
        <begin position="142"/>
        <end position="161"/>
    </location>
</feature>
<dbReference type="RefSeq" id="WP_235705603.1">
    <property type="nucleotide sequence ID" value="NZ_JAKGBZ010000046.1"/>
</dbReference>
<sequence length="167" mass="17995">MTVRAGGWRAQLASQLTAVSRVIATISALLALVLPLPVLYEIVMDQLQRPPIWVFEISGYAIIMMGFCAAGYGLNTGHHFRLKILAQGRPDLEPALARLSGCFELAFGLVLLVSGWQQAHAALTQHLVSNTLLQVPQFWPELALPIGGAAIAVQALAHILAPRITGR</sequence>
<evidence type="ECO:0000256" key="9">
    <source>
        <dbReference type="RuleBase" id="RU369079"/>
    </source>
</evidence>
<name>A0ABS9E1N5_9PROT</name>
<feature type="transmembrane region" description="Helical" evidence="9">
    <location>
        <begin position="95"/>
        <end position="116"/>
    </location>
</feature>
<proteinExistence type="inferred from homology"/>
<gene>
    <name evidence="11" type="ORF">L2A60_16730</name>
</gene>
<evidence type="ECO:0000313" key="12">
    <source>
        <dbReference type="Proteomes" id="UP001521209"/>
    </source>
</evidence>
<comment type="subcellular location">
    <subcellularLocation>
        <location evidence="1 9">Cell inner membrane</location>
        <topology evidence="1 9">Multi-pass membrane protein</topology>
    </subcellularLocation>
</comment>
<dbReference type="EMBL" id="JAKGBZ010000046">
    <property type="protein sequence ID" value="MCF3948320.1"/>
    <property type="molecule type" value="Genomic_DNA"/>
</dbReference>